<evidence type="ECO:0000259" key="11">
    <source>
        <dbReference type="PROSITE" id="PS50918"/>
    </source>
</evidence>
<dbReference type="GO" id="GO:0003950">
    <property type="term" value="F:NAD+ poly-ADP-ribosyltransferase activity"/>
    <property type="evidence" value="ECO:0007669"/>
    <property type="project" value="UniProtKB-UniRule"/>
</dbReference>
<reference evidence="13" key="1">
    <citation type="submission" date="2021-01" db="EMBL/GenBank/DDBJ databases">
        <authorList>
            <person name="Zahm M."/>
            <person name="Roques C."/>
            <person name="Cabau C."/>
            <person name="Klopp C."/>
            <person name="Donnadieu C."/>
            <person name="Jouanno E."/>
            <person name="Lampietro C."/>
            <person name="Louis A."/>
            <person name="Herpin A."/>
            <person name="Echchiki A."/>
            <person name="Berthelot C."/>
            <person name="Parey E."/>
            <person name="Roest-Crollius H."/>
            <person name="Braasch I."/>
            <person name="Postlethwait J."/>
            <person name="Bobe J."/>
            <person name="Montfort J."/>
            <person name="Bouchez O."/>
            <person name="Begum T."/>
            <person name="Mejri S."/>
            <person name="Adams A."/>
            <person name="Chen W.-J."/>
            <person name="Guiguen Y."/>
        </authorList>
    </citation>
    <scope>NUCLEOTIDE SEQUENCE</scope>
    <source>
        <tissue evidence="13">Blood</tissue>
    </source>
</reference>
<comment type="similarity">
    <text evidence="6">Belongs to the ARTD/PARP family.</text>
</comment>
<dbReference type="InterPro" id="IPR004170">
    <property type="entry name" value="WWE_dom"/>
</dbReference>
<evidence type="ECO:0000313" key="14">
    <source>
        <dbReference type="Proteomes" id="UP000829720"/>
    </source>
</evidence>
<keyword evidence="5" id="KW-0539">Nucleus</keyword>
<dbReference type="Gene3D" id="3.30.720.50">
    <property type="match status" value="1"/>
</dbReference>
<dbReference type="PANTHER" id="PTHR14453:SF94">
    <property type="entry name" value="PROTEIN MONO-ADP-RIBOSYLTRANSFERASE PARP10"/>
    <property type="match status" value="1"/>
</dbReference>
<dbReference type="InterPro" id="IPR037197">
    <property type="entry name" value="WWE_dom_sf"/>
</dbReference>
<keyword evidence="3 8" id="KW-0808">Transferase</keyword>
<sequence>MQLFPILRSALSAKCSVLANQERQCRKLSNMSEECLEERTVEVSDIPEDIEDELLALYFENKRRSGGGPLVSFHRKGSCATLVFEATIVAARVLAKETHVLQGSSLTVRRQAPKDPGKLLLRGINPNTSLELVELYVENVTGMGSEDYTLYPSRGKGLVLVQFHRPISKEELQRLYAKISARKLDRATIHPEQIEQTSSILVENLKPSITEDVLTLYFENRRRGGGEVMEVCMLADGIAKITFLDFEVVESILKKPHKLDECNLKIQPYFDFLGMEASPQSLSPLNGIEEVNDNNLEHVLTGSLSQEEISPPIALDTAASEIHPASLEKGAVGGGRDKQISGAIEASEKNNLHSAPSTVSSASISLPDPQKLSLYKSSQLFQNLQKSHPNFDIRITGRTIEISGPSQLGVEQLKSQVLESFSEIAQAHLTFNEGKARFLDREEVKDRLLQSLKQQGLPSNYTVTDCVVTVTSSSLNAVNEACRCIKSLISEFDIEVTPEFECMLYCKQWSEFLDTLGFCSVSNRRDKIEVMTLAGMEDEKKVKIIEFLSTPIQVETVITMEPGMLKYIQIHCHQLLADMDSVSIFPLEAEDVTGFKLHGNASACQIADEVLRSVVSSVLTKTITVNQPGVARFLVEEEGSNLLKEMQAKFQVYISMVKVHWEPLEDQDIFESAWKMTSQQNFKRSSSDDHYDSVQLPAVARKDLNSNDLSDAGRGLLEEAKRLVSVIERPSDLTSDPSSMNRIIDLEGEDLYTAPEPVPASASDDTGNQASGSTVAGETLRPTPDGMGSEELQVEDEELVLAKQRSLESVTTPTGLEEDAMLYLAIQYSMEGNRNSAADADDELQKVLEISKKETQHSTAMDSQTEQAIHMSFQDAMKAANTAEIRVFAGYSHDLIRVDIALGKKVSLRQCEEKIEHKCLKSLSEHQKKCVDLIRRKHAVEIQVQGTTALISGFKDYVSEAVTDMKKLLKRISNTESDSEILRSVQWVWHDSNSQPIPYCPNAIVFIENAWKMRQKKVDIVFDGQPYSIDFGKMQEYNISSGKSVQIARKMLSSADLYTDIPDEDFSLLSNMPEASTVNEDSDEFQDVVKDFYDSIQEYHNKIKIVKVHKLTNTLLYNQYKLKKASMMQSATEPMVERTLYHGTSETSVKEICIHGFNRSFCGKNATVYGQGVYFAVNSAISVSDQYSPPNADGHKFLFVTKVLTGDFTKGRHEMKTAPLKENSDVPLRYHSVVDNTDSPTLFVIFNDTQAYPEYLITCQKIRG</sequence>
<dbReference type="InterPro" id="IPR000504">
    <property type="entry name" value="RRM_dom"/>
</dbReference>
<keyword evidence="14" id="KW-1185">Reference proteome</keyword>
<dbReference type="GO" id="GO:0005737">
    <property type="term" value="C:cytoplasm"/>
    <property type="evidence" value="ECO:0007669"/>
    <property type="project" value="TreeGrafter"/>
</dbReference>
<dbReference type="InterPro" id="IPR035979">
    <property type="entry name" value="RBD_domain_sf"/>
</dbReference>
<dbReference type="Gene3D" id="3.30.70.330">
    <property type="match status" value="2"/>
</dbReference>
<feature type="domain" description="WWE" evidence="11">
    <location>
        <begin position="973"/>
        <end position="1049"/>
    </location>
</feature>
<evidence type="ECO:0000256" key="2">
    <source>
        <dbReference type="ARBA" id="ARBA00022676"/>
    </source>
</evidence>
<comment type="subcellular location">
    <subcellularLocation>
        <location evidence="1">Nucleus</location>
    </subcellularLocation>
</comment>
<dbReference type="EC" id="2.4.2.-" evidence="8"/>
<dbReference type="SUPFAM" id="SSF54928">
    <property type="entry name" value="RNA-binding domain, RBD"/>
    <property type="match status" value="1"/>
</dbReference>
<dbReference type="PROSITE" id="PS51059">
    <property type="entry name" value="PARP_CATALYTIC"/>
    <property type="match status" value="1"/>
</dbReference>
<dbReference type="InterPro" id="IPR012317">
    <property type="entry name" value="Poly(ADP-ribose)pol_cat_dom"/>
</dbReference>
<dbReference type="CDD" id="cd12547">
    <property type="entry name" value="RRM1_2_PAR10"/>
    <property type="match status" value="1"/>
</dbReference>
<feature type="domain" description="RRM" evidence="10">
    <location>
        <begin position="198"/>
        <end position="271"/>
    </location>
</feature>
<feature type="domain" description="PARP catalytic" evidence="12">
    <location>
        <begin position="1060"/>
        <end position="1264"/>
    </location>
</feature>
<dbReference type="Pfam" id="PF00644">
    <property type="entry name" value="PARP"/>
    <property type="match status" value="1"/>
</dbReference>
<dbReference type="Pfam" id="PF02809">
    <property type="entry name" value="UIM"/>
    <property type="match status" value="3"/>
</dbReference>
<dbReference type="GO" id="GO:1990404">
    <property type="term" value="F:NAD+-protein mono-ADP-ribosyltransferase activity"/>
    <property type="evidence" value="ECO:0007669"/>
    <property type="project" value="TreeGrafter"/>
</dbReference>
<evidence type="ECO:0000259" key="12">
    <source>
        <dbReference type="PROSITE" id="PS51059"/>
    </source>
</evidence>
<keyword evidence="4 8" id="KW-0520">NAD</keyword>
<dbReference type="GO" id="GO:0003714">
    <property type="term" value="F:transcription corepressor activity"/>
    <property type="evidence" value="ECO:0007669"/>
    <property type="project" value="TreeGrafter"/>
</dbReference>
<keyword evidence="7" id="KW-0694">RNA-binding</keyword>
<organism evidence="13 14">
    <name type="scientific">Albula goreensis</name>
    <dbReference type="NCBI Taxonomy" id="1534307"/>
    <lineage>
        <taxon>Eukaryota</taxon>
        <taxon>Metazoa</taxon>
        <taxon>Chordata</taxon>
        <taxon>Craniata</taxon>
        <taxon>Vertebrata</taxon>
        <taxon>Euteleostomi</taxon>
        <taxon>Actinopterygii</taxon>
        <taxon>Neopterygii</taxon>
        <taxon>Teleostei</taxon>
        <taxon>Albuliformes</taxon>
        <taxon>Albulidae</taxon>
        <taxon>Albula</taxon>
    </lineage>
</organism>
<evidence type="ECO:0000256" key="4">
    <source>
        <dbReference type="ARBA" id="ARBA00023027"/>
    </source>
</evidence>
<dbReference type="EMBL" id="JAERUA010000003">
    <property type="protein sequence ID" value="KAI1901641.1"/>
    <property type="molecule type" value="Genomic_DNA"/>
</dbReference>
<dbReference type="InterPro" id="IPR012677">
    <property type="entry name" value="Nucleotide-bd_a/b_plait_sf"/>
</dbReference>
<evidence type="ECO:0000256" key="8">
    <source>
        <dbReference type="RuleBase" id="RU362114"/>
    </source>
</evidence>
<dbReference type="GO" id="GO:0005634">
    <property type="term" value="C:nucleus"/>
    <property type="evidence" value="ECO:0007669"/>
    <property type="project" value="UniProtKB-SubCell"/>
</dbReference>
<dbReference type="SMART" id="SM00360">
    <property type="entry name" value="RRM"/>
    <property type="match status" value="2"/>
</dbReference>
<name>A0A8T3DXF7_9TELE</name>
<dbReference type="CDD" id="cd01439">
    <property type="entry name" value="TCCD_inducible_PARP_like"/>
    <property type="match status" value="1"/>
</dbReference>
<dbReference type="GO" id="GO:0003723">
    <property type="term" value="F:RNA binding"/>
    <property type="evidence" value="ECO:0007669"/>
    <property type="project" value="UniProtKB-UniRule"/>
</dbReference>
<dbReference type="GO" id="GO:0010629">
    <property type="term" value="P:negative regulation of gene expression"/>
    <property type="evidence" value="ECO:0007669"/>
    <property type="project" value="TreeGrafter"/>
</dbReference>
<evidence type="ECO:0000259" key="10">
    <source>
        <dbReference type="PROSITE" id="PS50102"/>
    </source>
</evidence>
<evidence type="ECO:0000256" key="1">
    <source>
        <dbReference type="ARBA" id="ARBA00004123"/>
    </source>
</evidence>
<protein>
    <recommendedName>
        <fullName evidence="8">Poly [ADP-ribose] polymerase</fullName>
        <shortName evidence="8">PARP</shortName>
        <ecNumber evidence="8">2.4.2.-</ecNumber>
    </recommendedName>
</protein>
<dbReference type="SUPFAM" id="SSF56399">
    <property type="entry name" value="ADP-ribosylation"/>
    <property type="match status" value="1"/>
</dbReference>
<dbReference type="InterPro" id="IPR052056">
    <property type="entry name" value="Mono-ARTD/PARP"/>
</dbReference>
<dbReference type="Pfam" id="PF23085">
    <property type="entry name" value="RRM_PARP14_3"/>
    <property type="match status" value="2"/>
</dbReference>
<dbReference type="InterPro" id="IPR003903">
    <property type="entry name" value="UIM_dom"/>
</dbReference>
<evidence type="ECO:0000256" key="9">
    <source>
        <dbReference type="SAM" id="MobiDB-lite"/>
    </source>
</evidence>
<dbReference type="PANTHER" id="PTHR14453">
    <property type="entry name" value="PARP/ZINC FINGER CCCH TYPE DOMAIN CONTAINING PROTEIN"/>
    <property type="match status" value="1"/>
</dbReference>
<dbReference type="OrthoDB" id="6133115at2759"/>
<evidence type="ECO:0000256" key="3">
    <source>
        <dbReference type="ARBA" id="ARBA00022679"/>
    </source>
</evidence>
<dbReference type="Pfam" id="PF02825">
    <property type="entry name" value="WWE"/>
    <property type="match status" value="1"/>
</dbReference>
<evidence type="ECO:0000256" key="5">
    <source>
        <dbReference type="ARBA" id="ARBA00023242"/>
    </source>
</evidence>
<feature type="compositionally biased region" description="Polar residues" evidence="9">
    <location>
        <begin position="763"/>
        <end position="776"/>
    </location>
</feature>
<dbReference type="FunFam" id="3.90.228.10:FF:000008">
    <property type="entry name" value="Poly [ADP-ribose] polymerase"/>
    <property type="match status" value="1"/>
</dbReference>
<evidence type="ECO:0000313" key="13">
    <source>
        <dbReference type="EMBL" id="KAI1901641.1"/>
    </source>
</evidence>
<proteinExistence type="inferred from homology"/>
<dbReference type="AlphaFoldDB" id="A0A8T3DXF7"/>
<dbReference type="SUPFAM" id="SSF117839">
    <property type="entry name" value="WWE domain"/>
    <property type="match status" value="1"/>
</dbReference>
<evidence type="ECO:0000256" key="6">
    <source>
        <dbReference type="ARBA" id="ARBA00024347"/>
    </source>
</evidence>
<dbReference type="Proteomes" id="UP000829720">
    <property type="component" value="Unassembled WGS sequence"/>
</dbReference>
<feature type="region of interest" description="Disordered" evidence="9">
    <location>
        <begin position="753"/>
        <end position="791"/>
    </location>
</feature>
<dbReference type="SMART" id="SM00726">
    <property type="entry name" value="UIM"/>
    <property type="match status" value="3"/>
</dbReference>
<dbReference type="PROSITE" id="PS50102">
    <property type="entry name" value="RRM"/>
    <property type="match status" value="1"/>
</dbReference>
<dbReference type="Gene3D" id="3.90.228.10">
    <property type="match status" value="1"/>
</dbReference>
<gene>
    <name evidence="13" type="ORF">AGOR_G00036490</name>
</gene>
<accession>A0A8T3DXF7</accession>
<comment type="caution">
    <text evidence="13">The sequence shown here is derived from an EMBL/GenBank/DDBJ whole genome shotgun (WGS) entry which is preliminary data.</text>
</comment>
<dbReference type="GO" id="GO:0070212">
    <property type="term" value="P:protein poly-ADP-ribosylation"/>
    <property type="evidence" value="ECO:0007669"/>
    <property type="project" value="TreeGrafter"/>
</dbReference>
<evidence type="ECO:0000256" key="7">
    <source>
        <dbReference type="PROSITE-ProRule" id="PRU00176"/>
    </source>
</evidence>
<keyword evidence="2 8" id="KW-0328">Glycosyltransferase</keyword>
<dbReference type="PROSITE" id="PS50918">
    <property type="entry name" value="WWE"/>
    <property type="match status" value="1"/>
</dbReference>
<dbReference type="InterPro" id="IPR034464">
    <property type="entry name" value="PAR10_RRM1_2"/>
</dbReference>